<feature type="domain" description="FAD-binding" evidence="6">
    <location>
        <begin position="4"/>
        <end position="349"/>
    </location>
</feature>
<protein>
    <recommendedName>
        <fullName evidence="5">Flavin-dependent monooxygenase</fullName>
    </recommendedName>
    <alternativeName>
        <fullName evidence="5">TetX monooxygenase</fullName>
        <shortName evidence="5">TetX</shortName>
        <ecNumber evidence="5">1.14.13.-</ecNumber>
    </alternativeName>
</protein>
<feature type="binding site" evidence="5">
    <location>
        <position position="39"/>
    </location>
    <ligand>
        <name>NADPH</name>
        <dbReference type="ChEBI" id="CHEBI:57783"/>
    </ligand>
</feature>
<comment type="catalytic activity">
    <reaction evidence="5">
        <text>a tetracycline + NADPH + O2 + H(+) = an 11a-hydroxytetracycline + NADP(+) + H2O</text>
        <dbReference type="Rhea" id="RHEA:61444"/>
        <dbReference type="ChEBI" id="CHEBI:15377"/>
        <dbReference type="ChEBI" id="CHEBI:15378"/>
        <dbReference type="ChEBI" id="CHEBI:15379"/>
        <dbReference type="ChEBI" id="CHEBI:57783"/>
        <dbReference type="ChEBI" id="CHEBI:58349"/>
        <dbReference type="ChEBI" id="CHEBI:144644"/>
        <dbReference type="ChEBI" id="CHEBI:144645"/>
    </reaction>
</comment>
<keyword evidence="4 5" id="KW-0503">Monooxygenase</keyword>
<evidence type="ECO:0000256" key="5">
    <source>
        <dbReference type="HAMAP-Rule" id="MF_00845"/>
    </source>
</evidence>
<keyword evidence="5" id="KW-0963">Cytoplasm</keyword>
<dbReference type="Proteomes" id="UP000319769">
    <property type="component" value="Unassembled WGS sequence"/>
</dbReference>
<dbReference type="PROSITE" id="PS51257">
    <property type="entry name" value="PROKAR_LIPOPROTEIN"/>
    <property type="match status" value="1"/>
</dbReference>
<comment type="subunit">
    <text evidence="5">Monomer.</text>
</comment>
<keyword evidence="8" id="KW-1185">Reference proteome</keyword>
<evidence type="ECO:0000313" key="8">
    <source>
        <dbReference type="Proteomes" id="UP000319769"/>
    </source>
</evidence>
<dbReference type="InterPro" id="IPR043683">
    <property type="entry name" value="TetX_monooxygenase"/>
</dbReference>
<dbReference type="EC" id="1.14.13.-" evidence="5"/>
<comment type="domain">
    <text evidence="5">Consists of an N-terminal FAD-binding domain with a Rossman fold and a C-terminal substrate-binding domain.</text>
</comment>
<dbReference type="InterPro" id="IPR002938">
    <property type="entry name" value="FAD-bd"/>
</dbReference>
<name>A0A5N0UPZ7_9PSEU</name>
<feature type="binding site" evidence="5">
    <location>
        <position position="104"/>
    </location>
    <ligand>
        <name>FAD</name>
        <dbReference type="ChEBI" id="CHEBI:57692"/>
    </ligand>
</feature>
<evidence type="ECO:0000256" key="3">
    <source>
        <dbReference type="ARBA" id="ARBA00023002"/>
    </source>
</evidence>
<accession>A0A5N0UPZ7</accession>
<dbReference type="GO" id="GO:0004497">
    <property type="term" value="F:monooxygenase activity"/>
    <property type="evidence" value="ECO:0007669"/>
    <property type="project" value="UniProtKB-UniRule"/>
</dbReference>
<dbReference type="InterPro" id="IPR036188">
    <property type="entry name" value="FAD/NAD-bd_sf"/>
</dbReference>
<dbReference type="PANTHER" id="PTHR46972">
    <property type="entry name" value="MONOOXYGENASE ASQM-RELATED"/>
    <property type="match status" value="1"/>
</dbReference>
<keyword evidence="5" id="KW-0547">Nucleotide-binding</keyword>
<dbReference type="GO" id="GO:0071949">
    <property type="term" value="F:FAD binding"/>
    <property type="evidence" value="ECO:0007669"/>
    <property type="project" value="InterPro"/>
</dbReference>
<dbReference type="SUPFAM" id="SSF51905">
    <property type="entry name" value="FAD/NAD(P)-binding domain"/>
    <property type="match status" value="1"/>
</dbReference>
<dbReference type="OrthoDB" id="3217377at2"/>
<comment type="caution">
    <text evidence="7">The sequence shown here is derived from an EMBL/GenBank/DDBJ whole genome shotgun (WGS) entry which is preliminary data.</text>
</comment>
<feature type="binding site" evidence="5">
    <location>
        <position position="297"/>
    </location>
    <ligand>
        <name>FAD</name>
        <dbReference type="ChEBI" id="CHEBI:57692"/>
    </ligand>
</feature>
<sequence length="380" mass="40208">MSRIAVVGAGPGGLACARALHLHGLDVTVFEREASRDARWQGGTLDLHEETGQAALRAVGLFDGFLAKARPEAQDLRGVDPFTAEIVLHQPPSAGDVSAPEIDRGDLRTLLLDSLPSNVIRWGSAVEAVTPLPGGGARPALMDGTAEDFDLVVGADGAWSRVRPAVSSAVPEYLGDSFVECRLEDVDARYPELARLVGPGSFVAKADGKALFVHRTSAGEILAYARLAVPRDWYVTAGVDLADPESVRAHLLTVFGDWHGTMLDFLRHSSEFVNRALHVLPVGHTWEHVPGVTLLGDAAHLMPPMGIGANLSLVDGTDLAAAIASHADLDEAVRAYEATMLPRAAAAAQACVELTAALNNGSGVSANDARKELNDRILRR</sequence>
<evidence type="ECO:0000256" key="2">
    <source>
        <dbReference type="ARBA" id="ARBA00022827"/>
    </source>
</evidence>
<proteinExistence type="inferred from homology"/>
<feature type="binding site" evidence="5">
    <location>
        <position position="46"/>
    </location>
    <ligand>
        <name>FAD</name>
        <dbReference type="ChEBI" id="CHEBI:57692"/>
    </ligand>
</feature>
<evidence type="ECO:0000256" key="4">
    <source>
        <dbReference type="ARBA" id="ARBA00023033"/>
    </source>
</evidence>
<gene>
    <name evidence="7" type="ORF">FPZ12_040245</name>
</gene>
<dbReference type="GO" id="GO:0046677">
    <property type="term" value="P:response to antibiotic"/>
    <property type="evidence" value="ECO:0007669"/>
    <property type="project" value="InterPro"/>
</dbReference>
<dbReference type="GO" id="GO:0005737">
    <property type="term" value="C:cytoplasm"/>
    <property type="evidence" value="ECO:0007669"/>
    <property type="project" value="UniProtKB-SubCell"/>
</dbReference>
<keyword evidence="5" id="KW-0521">NADP</keyword>
<comment type="similarity">
    <text evidence="5">Belongs to the aromatic-ring hydroxylase family. TetX subfamily.</text>
</comment>
<comment type="cofactor">
    <cofactor evidence="5">
        <name>FAD</name>
        <dbReference type="ChEBI" id="CHEBI:57692"/>
    </cofactor>
</comment>
<dbReference type="PRINTS" id="PR00420">
    <property type="entry name" value="RNGMNOXGNASE"/>
</dbReference>
<reference evidence="7" key="1">
    <citation type="submission" date="2019-09" db="EMBL/GenBank/DDBJ databases">
        <authorList>
            <person name="Teo W.F.A."/>
            <person name="Duangmal K."/>
        </authorList>
    </citation>
    <scope>NUCLEOTIDE SEQUENCE [LARGE SCALE GENOMIC DNA]</scope>
    <source>
        <strain evidence="7">K81G1</strain>
    </source>
</reference>
<dbReference type="PANTHER" id="PTHR46972:SF1">
    <property type="entry name" value="FAD DEPENDENT OXIDOREDUCTASE DOMAIN-CONTAINING PROTEIN"/>
    <property type="match status" value="1"/>
</dbReference>
<dbReference type="HAMAP" id="MF_00845">
    <property type="entry name" value="TetX_monooxygenase"/>
    <property type="match status" value="1"/>
</dbReference>
<dbReference type="AlphaFoldDB" id="A0A5N0UPZ7"/>
<organism evidence="7 8">
    <name type="scientific">Amycolatopsis acidicola</name>
    <dbReference type="NCBI Taxonomy" id="2596893"/>
    <lineage>
        <taxon>Bacteria</taxon>
        <taxon>Bacillati</taxon>
        <taxon>Actinomycetota</taxon>
        <taxon>Actinomycetes</taxon>
        <taxon>Pseudonocardiales</taxon>
        <taxon>Pseudonocardiaceae</taxon>
        <taxon>Amycolatopsis</taxon>
    </lineage>
</organism>
<evidence type="ECO:0000313" key="7">
    <source>
        <dbReference type="EMBL" id="KAA9150895.1"/>
    </source>
</evidence>
<dbReference type="EMBL" id="VMNW02000110">
    <property type="protein sequence ID" value="KAA9150895.1"/>
    <property type="molecule type" value="Genomic_DNA"/>
</dbReference>
<comment type="function">
    <text evidence="5">An FAD-requiring monooxygenase active on some tetracycline antibiotic derivatives, which leads to their inactivation. Hydroxylates carbon 11a of tetracycline and some analogs.</text>
</comment>
<keyword evidence="2 5" id="KW-0274">FAD</keyword>
<dbReference type="RefSeq" id="WP_144756676.1">
    <property type="nucleotide sequence ID" value="NZ_VMNW02000110.1"/>
</dbReference>
<comment type="subcellular location">
    <subcellularLocation>
        <location evidence="5">Cytoplasm</location>
    </subcellularLocation>
</comment>
<dbReference type="Pfam" id="PF01494">
    <property type="entry name" value="FAD_binding_3"/>
    <property type="match status" value="1"/>
</dbReference>
<dbReference type="Gene3D" id="3.50.50.60">
    <property type="entry name" value="FAD/NAD(P)-binding domain"/>
    <property type="match status" value="1"/>
</dbReference>
<keyword evidence="1 5" id="KW-0285">Flavoprotein</keyword>
<keyword evidence="3 5" id="KW-0560">Oxidoreductase</keyword>
<evidence type="ECO:0000259" key="6">
    <source>
        <dbReference type="Pfam" id="PF01494"/>
    </source>
</evidence>
<evidence type="ECO:0000256" key="1">
    <source>
        <dbReference type="ARBA" id="ARBA00022630"/>
    </source>
</evidence>